<dbReference type="Pfam" id="PF01557">
    <property type="entry name" value="FAA_hydrolase"/>
    <property type="match status" value="1"/>
</dbReference>
<dbReference type="Proteomes" id="UP000243904">
    <property type="component" value="Chromosome I"/>
</dbReference>
<dbReference type="RefSeq" id="WP_100381064.1">
    <property type="nucleotide sequence ID" value="NZ_LT629750.1"/>
</dbReference>
<evidence type="ECO:0000256" key="2">
    <source>
        <dbReference type="ARBA" id="ARBA00022723"/>
    </source>
</evidence>
<dbReference type="GO" id="GO:0003824">
    <property type="term" value="F:catalytic activity"/>
    <property type="evidence" value="ECO:0007669"/>
    <property type="project" value="InterPro"/>
</dbReference>
<name>A0A1H1SKM6_9BRAD</name>
<keyword evidence="2" id="KW-0479">Metal-binding</keyword>
<dbReference type="GO" id="GO:0044281">
    <property type="term" value="P:small molecule metabolic process"/>
    <property type="evidence" value="ECO:0007669"/>
    <property type="project" value="UniProtKB-ARBA"/>
</dbReference>
<dbReference type="PANTHER" id="PTHR42796">
    <property type="entry name" value="FUMARYLACETOACETATE HYDROLASE DOMAIN-CONTAINING PROTEIN 2A-RELATED"/>
    <property type="match status" value="1"/>
</dbReference>
<evidence type="ECO:0000313" key="4">
    <source>
        <dbReference type="EMBL" id="SDS48580.1"/>
    </source>
</evidence>
<protein>
    <submittedName>
        <fullName evidence="4">2-keto-4-pentenoate hydratase/2-oxohepta-3-ene-1,7-dioic acid hydratase (Catechol pathway)</fullName>
    </submittedName>
</protein>
<dbReference type="SUPFAM" id="SSF56529">
    <property type="entry name" value="FAH"/>
    <property type="match status" value="1"/>
</dbReference>
<gene>
    <name evidence="4" type="ORF">SAMN05444158_2208</name>
</gene>
<dbReference type="FunFam" id="3.90.850.10:FF:000008">
    <property type="entry name" value="FAA hydrolase family protein"/>
    <property type="match status" value="1"/>
</dbReference>
<keyword evidence="5" id="KW-1185">Reference proteome</keyword>
<dbReference type="EMBL" id="LT629750">
    <property type="protein sequence ID" value="SDS48580.1"/>
    <property type="molecule type" value="Genomic_DNA"/>
</dbReference>
<dbReference type="AlphaFoldDB" id="A0A1H1SKM6"/>
<dbReference type="Gene3D" id="3.90.850.10">
    <property type="entry name" value="Fumarylacetoacetase-like, C-terminal domain"/>
    <property type="match status" value="1"/>
</dbReference>
<dbReference type="InterPro" id="IPR036663">
    <property type="entry name" value="Fumarylacetoacetase_C_sf"/>
</dbReference>
<dbReference type="InterPro" id="IPR011234">
    <property type="entry name" value="Fumarylacetoacetase-like_C"/>
</dbReference>
<accession>A0A1H1SKM6</accession>
<proteinExistence type="inferred from homology"/>
<reference evidence="5" key="1">
    <citation type="submission" date="2016-10" db="EMBL/GenBank/DDBJ databases">
        <authorList>
            <person name="Varghese N."/>
            <person name="Submissions S."/>
        </authorList>
    </citation>
    <scope>NUCLEOTIDE SEQUENCE [LARGE SCALE GENOMIC DNA]</scope>
    <source>
        <strain evidence="5">GAS369</strain>
    </source>
</reference>
<evidence type="ECO:0000259" key="3">
    <source>
        <dbReference type="Pfam" id="PF01557"/>
    </source>
</evidence>
<evidence type="ECO:0000313" key="5">
    <source>
        <dbReference type="Proteomes" id="UP000243904"/>
    </source>
</evidence>
<feature type="domain" description="Fumarylacetoacetase-like C-terminal" evidence="3">
    <location>
        <begin position="73"/>
        <end position="277"/>
    </location>
</feature>
<dbReference type="GO" id="GO:0046872">
    <property type="term" value="F:metal ion binding"/>
    <property type="evidence" value="ECO:0007669"/>
    <property type="project" value="UniProtKB-KW"/>
</dbReference>
<evidence type="ECO:0000256" key="1">
    <source>
        <dbReference type="ARBA" id="ARBA00010211"/>
    </source>
</evidence>
<dbReference type="InterPro" id="IPR051121">
    <property type="entry name" value="FAH"/>
</dbReference>
<comment type="similarity">
    <text evidence="1">Belongs to the FAH family.</text>
</comment>
<organism evidence="4 5">
    <name type="scientific">Bradyrhizobium canariense</name>
    <dbReference type="NCBI Taxonomy" id="255045"/>
    <lineage>
        <taxon>Bacteria</taxon>
        <taxon>Pseudomonadati</taxon>
        <taxon>Pseudomonadota</taxon>
        <taxon>Alphaproteobacteria</taxon>
        <taxon>Hyphomicrobiales</taxon>
        <taxon>Nitrobacteraceae</taxon>
        <taxon>Bradyrhizobium</taxon>
    </lineage>
</organism>
<dbReference type="PANTHER" id="PTHR42796:SF4">
    <property type="entry name" value="FUMARYLACETOACETATE HYDROLASE DOMAIN-CONTAINING PROTEIN 2A"/>
    <property type="match status" value="1"/>
</dbReference>
<sequence>MRLVSFVAGASSCYGVVKNDRIIDLSKRMKFSSLREMIGAGALGEAGKLAATIEADLPLEGTRLLPPIPDPGKIICVGLNYHDHVAETGRKLTEKPALFNRFAESQIGHLQPMIKPLESDQLDYEGELAIVIGKAGRRINVADAMDYVAGYSCYNDGSVRDWQYHTTQFMSGKNFVGTGAFGPWLVTADEIADPTVLRLTTRLNGTVMQTATVDMMITSIPAQIAYISTFIPLQPGDVIVTGTPGGVGSKRKPPIFMKQGDTIEVEIDQVGTLRNTIENER</sequence>